<dbReference type="GeneID" id="40088069"/>
<proteinExistence type="predicted"/>
<accession>A0A2L0UZB7</accession>
<organism evidence="1 2">
    <name type="scientific">Agrobacterium phage Atu_ph07</name>
    <dbReference type="NCBI Taxonomy" id="2024264"/>
    <lineage>
        <taxon>Viruses</taxon>
        <taxon>Duplodnaviria</taxon>
        <taxon>Heunggongvirae</taxon>
        <taxon>Uroviricota</taxon>
        <taxon>Caudoviricetes</taxon>
        <taxon>Polybotosvirus</taxon>
        <taxon>Polybotosvirus Atuph07</taxon>
    </lineage>
</organism>
<evidence type="ECO:0008006" key="3">
    <source>
        <dbReference type="Google" id="ProtNLM"/>
    </source>
</evidence>
<evidence type="ECO:0000313" key="2">
    <source>
        <dbReference type="Proteomes" id="UP000223025"/>
    </source>
</evidence>
<reference evidence="1 2" key="1">
    <citation type="submission" date="2017-06" db="EMBL/GenBank/DDBJ databases">
        <authorList>
            <person name="Kim H.J."/>
            <person name="Triplett B.A."/>
        </authorList>
    </citation>
    <scope>NUCLEOTIDE SEQUENCE [LARGE SCALE GENOMIC DNA]</scope>
</reference>
<name>A0A2L0UZB7_9CAUD</name>
<keyword evidence="2" id="KW-1185">Reference proteome</keyword>
<protein>
    <recommendedName>
        <fullName evidence="3">RNA ligase</fullName>
    </recommendedName>
</protein>
<evidence type="ECO:0000313" key="1">
    <source>
        <dbReference type="EMBL" id="AUZ94878.1"/>
    </source>
</evidence>
<dbReference type="KEGG" id="vg:40088069"/>
<sequence length="324" mass="38037">MNTVTLLEKLDGSFIKIGRDKKGIRFVQRKDSATYYHLKDWSIKSWTNTFRHAHSALEQLLDTIEIDGNIPNGTEICFEIIDCSQPNTVVYKDFPKLIVTSNTTGFHIPNMELRTELPVILSLDGKTLFTGNNVINWKIDVNKPIDFPTFELFDSLKTFLEEPVLFGSVKIPRKNILWAKINKRPDFATSDDWKEAIKEARSMEYEKYKKHVNTVGQAFIESVFKDRVIEGVVFETTFKTKIFDNRFKKMNKANRLVKNILLRKRTNPLTVERLDHLLKKYIQCRFKVKAKFKNYTYYPYKEDCNNNRILSLFAEIRRDIVDGR</sequence>
<dbReference type="Proteomes" id="UP000223025">
    <property type="component" value="Segment"/>
</dbReference>
<dbReference type="EMBL" id="MF403008">
    <property type="protein sequence ID" value="AUZ94878.1"/>
    <property type="molecule type" value="Genomic_DNA"/>
</dbReference>
<dbReference type="RefSeq" id="YP_009611731.1">
    <property type="nucleotide sequence ID" value="NC_042013.1"/>
</dbReference>